<comment type="caution">
    <text evidence="2">The sequence shown here is derived from an EMBL/GenBank/DDBJ whole genome shotgun (WGS) entry which is preliminary data.</text>
</comment>
<organism evidence="2 3">
    <name type="scientific">Oculimacula yallundae</name>
    <dbReference type="NCBI Taxonomy" id="86028"/>
    <lineage>
        <taxon>Eukaryota</taxon>
        <taxon>Fungi</taxon>
        <taxon>Dikarya</taxon>
        <taxon>Ascomycota</taxon>
        <taxon>Pezizomycotina</taxon>
        <taxon>Leotiomycetes</taxon>
        <taxon>Helotiales</taxon>
        <taxon>Ploettnerulaceae</taxon>
        <taxon>Oculimacula</taxon>
    </lineage>
</organism>
<dbReference type="EMBL" id="JAZHXI010000018">
    <property type="protein sequence ID" value="KAL2061836.1"/>
    <property type="molecule type" value="Genomic_DNA"/>
</dbReference>
<accession>A0ABR4BX78</accession>
<keyword evidence="3" id="KW-1185">Reference proteome</keyword>
<feature type="compositionally biased region" description="Low complexity" evidence="1">
    <location>
        <begin position="1"/>
        <end position="18"/>
    </location>
</feature>
<evidence type="ECO:0000256" key="1">
    <source>
        <dbReference type="SAM" id="MobiDB-lite"/>
    </source>
</evidence>
<feature type="compositionally biased region" description="Polar residues" evidence="1">
    <location>
        <begin position="57"/>
        <end position="71"/>
    </location>
</feature>
<dbReference type="Proteomes" id="UP001595075">
    <property type="component" value="Unassembled WGS sequence"/>
</dbReference>
<protein>
    <submittedName>
        <fullName evidence="2">Uncharacterized protein</fullName>
    </submittedName>
</protein>
<sequence>MTSITASPAPVLLSAPLPVDDDTQRGRKRRRSSASNHLTSHGSMIGTLRGRARFRTPSPSSLGFSLSQVNTPDGLKERTRIVEEGMKDNGKQSGKMLGVENSVPGSNPDQKLASNPRSMKSGKGEAEDPREQTQSQSQNRSQSQGQSRDQISEIQVGSESYDEDENYEKANLGIDLNRRRRQRTRPRTRNRSHSLKT</sequence>
<feature type="compositionally biased region" description="Polar residues" evidence="1">
    <location>
        <begin position="33"/>
        <end position="42"/>
    </location>
</feature>
<gene>
    <name evidence="2" type="ORF">VTL71DRAFT_7214</name>
</gene>
<feature type="compositionally biased region" description="Basic and acidic residues" evidence="1">
    <location>
        <begin position="122"/>
        <end position="131"/>
    </location>
</feature>
<name>A0ABR4BX78_9HELO</name>
<proteinExistence type="predicted"/>
<feature type="region of interest" description="Disordered" evidence="1">
    <location>
        <begin position="1"/>
        <end position="197"/>
    </location>
</feature>
<feature type="compositionally biased region" description="Basic and acidic residues" evidence="1">
    <location>
        <begin position="74"/>
        <end position="90"/>
    </location>
</feature>
<evidence type="ECO:0000313" key="3">
    <source>
        <dbReference type="Proteomes" id="UP001595075"/>
    </source>
</evidence>
<feature type="compositionally biased region" description="Polar residues" evidence="1">
    <location>
        <begin position="103"/>
        <end position="118"/>
    </location>
</feature>
<feature type="compositionally biased region" description="Basic residues" evidence="1">
    <location>
        <begin position="178"/>
        <end position="197"/>
    </location>
</feature>
<evidence type="ECO:0000313" key="2">
    <source>
        <dbReference type="EMBL" id="KAL2061836.1"/>
    </source>
</evidence>
<reference evidence="2 3" key="1">
    <citation type="journal article" date="2024" name="Commun. Biol.">
        <title>Comparative genomic analysis of thermophilic fungi reveals convergent evolutionary adaptations and gene losses.</title>
        <authorList>
            <person name="Steindorff A.S."/>
            <person name="Aguilar-Pontes M.V."/>
            <person name="Robinson A.J."/>
            <person name="Andreopoulos B."/>
            <person name="LaButti K."/>
            <person name="Kuo A."/>
            <person name="Mondo S."/>
            <person name="Riley R."/>
            <person name="Otillar R."/>
            <person name="Haridas S."/>
            <person name="Lipzen A."/>
            <person name="Grimwood J."/>
            <person name="Schmutz J."/>
            <person name="Clum A."/>
            <person name="Reid I.D."/>
            <person name="Moisan M.C."/>
            <person name="Butler G."/>
            <person name="Nguyen T.T.M."/>
            <person name="Dewar K."/>
            <person name="Conant G."/>
            <person name="Drula E."/>
            <person name="Henrissat B."/>
            <person name="Hansel C."/>
            <person name="Singer S."/>
            <person name="Hutchinson M.I."/>
            <person name="de Vries R.P."/>
            <person name="Natvig D.O."/>
            <person name="Powell A.J."/>
            <person name="Tsang A."/>
            <person name="Grigoriev I.V."/>
        </authorList>
    </citation>
    <scope>NUCLEOTIDE SEQUENCE [LARGE SCALE GENOMIC DNA]</scope>
    <source>
        <strain evidence="2 3">CBS 494.80</strain>
    </source>
</reference>
<feature type="compositionally biased region" description="Low complexity" evidence="1">
    <location>
        <begin position="132"/>
        <end position="149"/>
    </location>
</feature>